<dbReference type="WBParaSite" id="Smp_318290.1">
    <property type="protein sequence ID" value="Smp_318290.1"/>
    <property type="gene ID" value="Smp_318290"/>
</dbReference>
<reference evidence="2" key="2">
    <citation type="submission" date="2019-11" db="UniProtKB">
        <authorList>
            <consortium name="WormBaseParasite"/>
        </authorList>
    </citation>
    <scope>IDENTIFICATION</scope>
    <source>
        <strain evidence="2">Puerto Rican</strain>
    </source>
</reference>
<keyword evidence="1" id="KW-1185">Reference proteome</keyword>
<reference evidence="1" key="1">
    <citation type="journal article" date="2012" name="PLoS Negl. Trop. Dis.">
        <title>A systematically improved high quality genome and transcriptome of the human blood fluke Schistosoma mansoni.</title>
        <authorList>
            <person name="Protasio A.V."/>
            <person name="Tsai I.J."/>
            <person name="Babbage A."/>
            <person name="Nichol S."/>
            <person name="Hunt M."/>
            <person name="Aslett M.A."/>
            <person name="De Silva N."/>
            <person name="Velarde G.S."/>
            <person name="Anderson T.J."/>
            <person name="Clark R.C."/>
            <person name="Davidson C."/>
            <person name="Dillon G.P."/>
            <person name="Holroyd N.E."/>
            <person name="LoVerde P.T."/>
            <person name="Lloyd C."/>
            <person name="McQuillan J."/>
            <person name="Oliveira G."/>
            <person name="Otto T.D."/>
            <person name="Parker-Manuel S.J."/>
            <person name="Quail M.A."/>
            <person name="Wilson R.A."/>
            <person name="Zerlotini A."/>
            <person name="Dunne D.W."/>
            <person name="Berriman M."/>
        </authorList>
    </citation>
    <scope>NUCLEOTIDE SEQUENCE [LARGE SCALE GENOMIC DNA]</scope>
    <source>
        <strain evidence="1">Puerto Rican</strain>
    </source>
</reference>
<protein>
    <submittedName>
        <fullName evidence="2">Uncharacterized protein</fullName>
    </submittedName>
</protein>
<accession>A0A5K4F4I3</accession>
<dbReference type="InParanoid" id="A0A5K4F4I3"/>
<evidence type="ECO:0000313" key="2">
    <source>
        <dbReference type="WBParaSite" id="Smp_318290.1"/>
    </source>
</evidence>
<organism evidence="1 2">
    <name type="scientific">Schistosoma mansoni</name>
    <name type="common">Blood fluke</name>
    <dbReference type="NCBI Taxonomy" id="6183"/>
    <lineage>
        <taxon>Eukaryota</taxon>
        <taxon>Metazoa</taxon>
        <taxon>Spiralia</taxon>
        <taxon>Lophotrochozoa</taxon>
        <taxon>Platyhelminthes</taxon>
        <taxon>Trematoda</taxon>
        <taxon>Digenea</taxon>
        <taxon>Strigeidida</taxon>
        <taxon>Schistosomatoidea</taxon>
        <taxon>Schistosomatidae</taxon>
        <taxon>Schistosoma</taxon>
    </lineage>
</organism>
<dbReference type="AlphaFoldDB" id="A0A5K4F4I3"/>
<name>A0A5K4F4I3_SCHMA</name>
<evidence type="ECO:0000313" key="1">
    <source>
        <dbReference type="Proteomes" id="UP000008854"/>
    </source>
</evidence>
<proteinExistence type="predicted"/>
<sequence>MKNIVNRLFSKYAVYICILNDLSIVSKVSNFHVLLNFKQTCISHSLFNLLSLSVISIHKNSELSNVRKDIDADIQYKVI</sequence>
<dbReference type="Proteomes" id="UP000008854">
    <property type="component" value="Unassembled WGS sequence"/>
</dbReference>